<proteinExistence type="predicted"/>
<dbReference type="PaxDb" id="2711-XP_006488015.1"/>
<dbReference type="AlphaFoldDB" id="A0A067DEN4"/>
<evidence type="ECO:0000313" key="2">
    <source>
        <dbReference type="Proteomes" id="UP000027120"/>
    </source>
</evidence>
<dbReference type="STRING" id="2711.A0A067DEN4"/>
<keyword evidence="2" id="KW-1185">Reference proteome</keyword>
<reference evidence="1 2" key="1">
    <citation type="submission" date="2014-04" db="EMBL/GenBank/DDBJ databases">
        <authorList>
            <consortium name="International Citrus Genome Consortium"/>
            <person name="Gmitter F."/>
            <person name="Chen C."/>
            <person name="Farmerie W."/>
            <person name="Harkins T."/>
            <person name="Desany B."/>
            <person name="Mohiuddin M."/>
            <person name="Kodira C."/>
            <person name="Borodovsky M."/>
            <person name="Lomsadze A."/>
            <person name="Burns P."/>
            <person name="Jenkins J."/>
            <person name="Prochnik S."/>
            <person name="Shu S."/>
            <person name="Chapman J."/>
            <person name="Pitluck S."/>
            <person name="Schmutz J."/>
            <person name="Rokhsar D."/>
        </authorList>
    </citation>
    <scope>NUCLEOTIDE SEQUENCE</scope>
</reference>
<gene>
    <name evidence="1" type="ORF">CISIN_1g039568mg</name>
</gene>
<dbReference type="eggNOG" id="KOG1021">
    <property type="taxonomic scope" value="Eukaryota"/>
</dbReference>
<sequence length="74" mass="8360">LTVAEKDVATLGPILDHVAATNLSIIQKNLWDPDVRRALLFNDRVEEGDATWQVIRALSQKLDRSYRRSEVSGQ</sequence>
<dbReference type="EMBL" id="KK791990">
    <property type="protein sequence ID" value="KDO37086.1"/>
    <property type="molecule type" value="Genomic_DNA"/>
</dbReference>
<feature type="non-terminal residue" evidence="1">
    <location>
        <position position="1"/>
    </location>
</feature>
<accession>A0A067DEN4</accession>
<organism evidence="1 2">
    <name type="scientific">Citrus sinensis</name>
    <name type="common">Sweet orange</name>
    <name type="synonym">Citrus aurantium var. sinensis</name>
    <dbReference type="NCBI Taxonomy" id="2711"/>
    <lineage>
        <taxon>Eukaryota</taxon>
        <taxon>Viridiplantae</taxon>
        <taxon>Streptophyta</taxon>
        <taxon>Embryophyta</taxon>
        <taxon>Tracheophyta</taxon>
        <taxon>Spermatophyta</taxon>
        <taxon>Magnoliopsida</taxon>
        <taxon>eudicotyledons</taxon>
        <taxon>Gunneridae</taxon>
        <taxon>Pentapetalae</taxon>
        <taxon>rosids</taxon>
        <taxon>malvids</taxon>
        <taxon>Sapindales</taxon>
        <taxon>Rutaceae</taxon>
        <taxon>Aurantioideae</taxon>
        <taxon>Citrus</taxon>
    </lineage>
</organism>
<name>A0A067DEN4_CITSI</name>
<protein>
    <submittedName>
        <fullName evidence="1">Uncharacterized protein</fullName>
    </submittedName>
</protein>
<dbReference type="Proteomes" id="UP000027120">
    <property type="component" value="Unassembled WGS sequence"/>
</dbReference>
<evidence type="ECO:0000313" key="1">
    <source>
        <dbReference type="EMBL" id="KDO37086.1"/>
    </source>
</evidence>